<reference evidence="1" key="1">
    <citation type="journal article" date="2019" name="Environ. Microbiol.">
        <title>Fungal ecological strategies reflected in gene transcription - a case study of two litter decomposers.</title>
        <authorList>
            <person name="Barbi F."/>
            <person name="Kohler A."/>
            <person name="Barry K."/>
            <person name="Baskaran P."/>
            <person name="Daum C."/>
            <person name="Fauchery L."/>
            <person name="Ihrmark K."/>
            <person name="Kuo A."/>
            <person name="LaButti K."/>
            <person name="Lipzen A."/>
            <person name="Morin E."/>
            <person name="Grigoriev I.V."/>
            <person name="Henrissat B."/>
            <person name="Lindahl B."/>
            <person name="Martin F."/>
        </authorList>
    </citation>
    <scope>NUCLEOTIDE SEQUENCE</scope>
    <source>
        <strain evidence="1">JB14</strain>
    </source>
</reference>
<dbReference type="Gene3D" id="3.30.420.40">
    <property type="match status" value="1"/>
</dbReference>
<gene>
    <name evidence="1" type="ORF">BT96DRAFT_1044156</name>
</gene>
<sequence length="57" mass="6192">MFQTFNPPSISPSKPCFPSTHPVVLLVLYSVSPHAVPVYEGFALPHAIFRVDLAGVI</sequence>
<accession>A0A6A4I9C5</accession>
<evidence type="ECO:0000313" key="2">
    <source>
        <dbReference type="Proteomes" id="UP000799118"/>
    </source>
</evidence>
<name>A0A6A4I9C5_9AGAR</name>
<keyword evidence="2" id="KW-1185">Reference proteome</keyword>
<dbReference type="AlphaFoldDB" id="A0A6A4I9C5"/>
<dbReference type="EMBL" id="ML769397">
    <property type="protein sequence ID" value="KAE9407191.1"/>
    <property type="molecule type" value="Genomic_DNA"/>
</dbReference>
<evidence type="ECO:0000313" key="1">
    <source>
        <dbReference type="EMBL" id="KAE9407191.1"/>
    </source>
</evidence>
<proteinExistence type="predicted"/>
<protein>
    <submittedName>
        <fullName evidence="1">Uncharacterized protein</fullName>
    </submittedName>
</protein>
<organism evidence="1 2">
    <name type="scientific">Gymnopus androsaceus JB14</name>
    <dbReference type="NCBI Taxonomy" id="1447944"/>
    <lineage>
        <taxon>Eukaryota</taxon>
        <taxon>Fungi</taxon>
        <taxon>Dikarya</taxon>
        <taxon>Basidiomycota</taxon>
        <taxon>Agaricomycotina</taxon>
        <taxon>Agaricomycetes</taxon>
        <taxon>Agaricomycetidae</taxon>
        <taxon>Agaricales</taxon>
        <taxon>Marasmiineae</taxon>
        <taxon>Omphalotaceae</taxon>
        <taxon>Gymnopus</taxon>
    </lineage>
</organism>
<dbReference type="Proteomes" id="UP000799118">
    <property type="component" value="Unassembled WGS sequence"/>
</dbReference>